<dbReference type="Proteomes" id="UP001614391">
    <property type="component" value="Unassembled WGS sequence"/>
</dbReference>
<evidence type="ECO:0000313" key="3">
    <source>
        <dbReference type="Proteomes" id="UP001614391"/>
    </source>
</evidence>
<evidence type="ECO:0000256" key="1">
    <source>
        <dbReference type="SAM" id="MobiDB-lite"/>
    </source>
</evidence>
<proteinExistence type="predicted"/>
<comment type="caution">
    <text evidence="2">The sequence shown here is derived from an EMBL/GenBank/DDBJ whole genome shotgun (WGS) entry which is preliminary data.</text>
</comment>
<feature type="region of interest" description="Disordered" evidence="1">
    <location>
        <begin position="66"/>
        <end position="89"/>
    </location>
</feature>
<gene>
    <name evidence="2" type="ORF">ACIGW0_27250</name>
</gene>
<sequence>MPAHVIARGRGTSRRAIKQAKDSDAAFQDHIRKAAGTQGVGAQGVGAQGVGAQGVGASATDEPARLAELKDRGAITPEGFEKAKARAMS</sequence>
<protein>
    <submittedName>
        <fullName evidence="2">SHOCT domain-containing protein</fullName>
    </submittedName>
</protein>
<evidence type="ECO:0000313" key="2">
    <source>
        <dbReference type="EMBL" id="MFI9123047.1"/>
    </source>
</evidence>
<keyword evidence="3" id="KW-1185">Reference proteome</keyword>
<feature type="region of interest" description="Disordered" evidence="1">
    <location>
        <begin position="1"/>
        <end position="25"/>
    </location>
</feature>
<reference evidence="2 3" key="1">
    <citation type="submission" date="2024-10" db="EMBL/GenBank/DDBJ databases">
        <title>The Natural Products Discovery Center: Release of the First 8490 Sequenced Strains for Exploring Actinobacteria Biosynthetic Diversity.</title>
        <authorList>
            <person name="Kalkreuter E."/>
            <person name="Kautsar S.A."/>
            <person name="Yang D."/>
            <person name="Bader C.D."/>
            <person name="Teijaro C.N."/>
            <person name="Fluegel L."/>
            <person name="Davis C.M."/>
            <person name="Simpson J.R."/>
            <person name="Lauterbach L."/>
            <person name="Steele A.D."/>
            <person name="Gui C."/>
            <person name="Meng S."/>
            <person name="Li G."/>
            <person name="Viehrig K."/>
            <person name="Ye F."/>
            <person name="Su P."/>
            <person name="Kiefer A.F."/>
            <person name="Nichols A."/>
            <person name="Cepeda A.J."/>
            <person name="Yan W."/>
            <person name="Fan B."/>
            <person name="Jiang Y."/>
            <person name="Adhikari A."/>
            <person name="Zheng C.-J."/>
            <person name="Schuster L."/>
            <person name="Cowan T.M."/>
            <person name="Smanski M.J."/>
            <person name="Chevrette M.G."/>
            <person name="De Carvalho L.P.S."/>
            <person name="Shen B."/>
        </authorList>
    </citation>
    <scope>NUCLEOTIDE SEQUENCE [LARGE SCALE GENOMIC DNA]</scope>
    <source>
        <strain evidence="2 3">NPDC053346</strain>
    </source>
</reference>
<dbReference type="RefSeq" id="WP_399619823.1">
    <property type="nucleotide sequence ID" value="NZ_JBITYT010000014.1"/>
</dbReference>
<name>A0ABW8CZM4_STRBI</name>
<accession>A0ABW8CZM4</accession>
<organism evidence="2 3">
    <name type="scientific">Streptomyces bikiniensis</name>
    <dbReference type="NCBI Taxonomy" id="1896"/>
    <lineage>
        <taxon>Bacteria</taxon>
        <taxon>Bacillati</taxon>
        <taxon>Actinomycetota</taxon>
        <taxon>Actinomycetes</taxon>
        <taxon>Kitasatosporales</taxon>
        <taxon>Streptomycetaceae</taxon>
        <taxon>Streptomyces</taxon>
    </lineage>
</organism>
<dbReference type="EMBL" id="JBITYT010000014">
    <property type="protein sequence ID" value="MFI9123047.1"/>
    <property type="molecule type" value="Genomic_DNA"/>
</dbReference>